<dbReference type="SUPFAM" id="SSF82199">
    <property type="entry name" value="SET domain"/>
    <property type="match status" value="1"/>
</dbReference>
<organism evidence="2 3">
    <name type="scientific">Smittium mucronatum</name>
    <dbReference type="NCBI Taxonomy" id="133383"/>
    <lineage>
        <taxon>Eukaryota</taxon>
        <taxon>Fungi</taxon>
        <taxon>Fungi incertae sedis</taxon>
        <taxon>Zoopagomycota</taxon>
        <taxon>Kickxellomycotina</taxon>
        <taxon>Harpellomycetes</taxon>
        <taxon>Harpellales</taxon>
        <taxon>Legeriomycetaceae</taxon>
        <taxon>Smittium</taxon>
    </lineage>
</organism>
<evidence type="ECO:0000313" key="3">
    <source>
        <dbReference type="Proteomes" id="UP000187455"/>
    </source>
</evidence>
<gene>
    <name evidence="2" type="ORF">AYI68_g6689</name>
</gene>
<dbReference type="Gene3D" id="2.170.270.10">
    <property type="entry name" value="SET domain"/>
    <property type="match status" value="1"/>
</dbReference>
<evidence type="ECO:0000313" key="2">
    <source>
        <dbReference type="EMBL" id="OLY79246.1"/>
    </source>
</evidence>
<dbReference type="EMBL" id="LSSL01004744">
    <property type="protein sequence ID" value="OLY79246.1"/>
    <property type="molecule type" value="Genomic_DNA"/>
</dbReference>
<comment type="caution">
    <text evidence="2">The sequence shown here is derived from an EMBL/GenBank/DDBJ whole genome shotgun (WGS) entry which is preliminary data.</text>
</comment>
<dbReference type="PROSITE" id="PS50280">
    <property type="entry name" value="SET"/>
    <property type="match status" value="1"/>
</dbReference>
<reference evidence="2 3" key="1">
    <citation type="journal article" date="2016" name="Mol. Biol. Evol.">
        <title>Genome-Wide Survey of Gut Fungi (Harpellales) Reveals the First Horizontally Transferred Ubiquitin Gene from a Mosquito Host.</title>
        <authorList>
            <person name="Wang Y."/>
            <person name="White M.M."/>
            <person name="Kvist S."/>
            <person name="Moncalvo J.M."/>
        </authorList>
    </citation>
    <scope>NUCLEOTIDE SEQUENCE [LARGE SCALE GENOMIC DNA]</scope>
    <source>
        <strain evidence="2 3">ALG-7-W6</strain>
    </source>
</reference>
<dbReference type="OrthoDB" id="2017893at2759"/>
<dbReference type="InterPro" id="IPR046341">
    <property type="entry name" value="SET_dom_sf"/>
</dbReference>
<evidence type="ECO:0000259" key="1">
    <source>
        <dbReference type="PROSITE" id="PS50280"/>
    </source>
</evidence>
<feature type="domain" description="SET" evidence="1">
    <location>
        <begin position="74"/>
        <end position="198"/>
    </location>
</feature>
<accession>A0A1R0GQU4</accession>
<protein>
    <recommendedName>
        <fullName evidence="1">SET domain-containing protein</fullName>
    </recommendedName>
</protein>
<dbReference type="STRING" id="133383.A0A1R0GQU4"/>
<sequence length="211" mass="23761">MGDKNQKTPKNWPNDVKFVSDLQFSGDLSKNLQVGNPNCSFGKRDIELMQKISVSKIYGLNSTQHIYRNPTALKTVRIDSLADFPNHPASPYYGLFATKNLLSGQLIIPYYGLVTKNQDAFEESDYCLRLNNLAVDANSIGNEGRFVNDYRGILDKPNAEFKEFINIDLNRIEMGIFVISNKSKEGIKKKQEICVSYGKGFWSARSGKSNS</sequence>
<name>A0A1R0GQU4_9FUNG</name>
<keyword evidence="3" id="KW-1185">Reference proteome</keyword>
<dbReference type="AlphaFoldDB" id="A0A1R0GQU4"/>
<dbReference type="Proteomes" id="UP000187455">
    <property type="component" value="Unassembled WGS sequence"/>
</dbReference>
<dbReference type="InterPro" id="IPR001214">
    <property type="entry name" value="SET_dom"/>
</dbReference>
<dbReference type="Pfam" id="PF00856">
    <property type="entry name" value="SET"/>
    <property type="match status" value="1"/>
</dbReference>
<proteinExistence type="predicted"/>